<feature type="region of interest" description="Disordered" evidence="1">
    <location>
        <begin position="70"/>
        <end position="97"/>
    </location>
</feature>
<evidence type="ECO:0000313" key="2">
    <source>
        <dbReference type="EMBL" id="GAA3762196.1"/>
    </source>
</evidence>
<name>A0ABP7GEF2_9MICO</name>
<reference evidence="3" key="1">
    <citation type="journal article" date="2019" name="Int. J. Syst. Evol. Microbiol.">
        <title>The Global Catalogue of Microorganisms (GCM) 10K type strain sequencing project: providing services to taxonomists for standard genome sequencing and annotation.</title>
        <authorList>
            <consortium name="The Broad Institute Genomics Platform"/>
            <consortium name="The Broad Institute Genome Sequencing Center for Infectious Disease"/>
            <person name="Wu L."/>
            <person name="Ma J."/>
        </authorList>
    </citation>
    <scope>NUCLEOTIDE SEQUENCE [LARGE SCALE GENOMIC DNA]</scope>
    <source>
        <strain evidence="3">JCM 16950</strain>
    </source>
</reference>
<sequence length="139" mass="16042">MKPAVTTQKPNGWATTDDVLFPHRSWIAGWQSRREPVRNAFKILQFEWRLQAGPTGLLAGRVNLPVNPCHETFDTNPRRDKPSRLGKTQAGHAIGHRVNHFSSNVKLPLDSVPHRCSKLSRELRFKQRRIPRDLEKHSR</sequence>
<feature type="compositionally biased region" description="Basic and acidic residues" evidence="1">
    <location>
        <begin position="71"/>
        <end position="83"/>
    </location>
</feature>
<evidence type="ECO:0000313" key="3">
    <source>
        <dbReference type="Proteomes" id="UP001500540"/>
    </source>
</evidence>
<dbReference type="Proteomes" id="UP001500540">
    <property type="component" value="Unassembled WGS sequence"/>
</dbReference>
<protein>
    <submittedName>
        <fullName evidence="2">Uncharacterized protein</fullName>
    </submittedName>
</protein>
<accession>A0ABP7GEF2</accession>
<evidence type="ECO:0000256" key="1">
    <source>
        <dbReference type="SAM" id="MobiDB-lite"/>
    </source>
</evidence>
<proteinExistence type="predicted"/>
<keyword evidence="3" id="KW-1185">Reference proteome</keyword>
<organism evidence="2 3">
    <name type="scientific">Microbacterium kribbense</name>
    <dbReference type="NCBI Taxonomy" id="433645"/>
    <lineage>
        <taxon>Bacteria</taxon>
        <taxon>Bacillati</taxon>
        <taxon>Actinomycetota</taxon>
        <taxon>Actinomycetes</taxon>
        <taxon>Micrococcales</taxon>
        <taxon>Microbacteriaceae</taxon>
        <taxon>Microbacterium</taxon>
    </lineage>
</organism>
<comment type="caution">
    <text evidence="2">The sequence shown here is derived from an EMBL/GenBank/DDBJ whole genome shotgun (WGS) entry which is preliminary data.</text>
</comment>
<gene>
    <name evidence="2" type="ORF">GCM10022240_13510</name>
</gene>
<dbReference type="EMBL" id="BAABAF010000004">
    <property type="protein sequence ID" value="GAA3762196.1"/>
    <property type="molecule type" value="Genomic_DNA"/>
</dbReference>